<dbReference type="PANTHER" id="PTHR43798:SF33">
    <property type="entry name" value="HYDROLASE, PUTATIVE (AFU_ORTHOLOGUE AFUA_2G14860)-RELATED"/>
    <property type="match status" value="1"/>
</dbReference>
<dbReference type="InterPro" id="IPR000073">
    <property type="entry name" value="AB_hydrolase_1"/>
</dbReference>
<protein>
    <submittedName>
        <fullName evidence="4">Alpha/beta hydrolase</fullName>
    </submittedName>
</protein>
<proteinExistence type="predicted"/>
<evidence type="ECO:0000256" key="1">
    <source>
        <dbReference type="SAM" id="MobiDB-lite"/>
    </source>
</evidence>
<accession>A0ABV3F5S2</accession>
<sequence>MSIRRTAEMTADASDRRAQDEPGHGAEPTAGAAGDEGARPTGRPRSRFRRAPLVVALIVAGAILAWLILRDTAPVGHFDSAGDKARYLGAYHEAMREMPEPERVLDVRTGYGIVRVYRYAGPEGAGEREPFLLLPGTRSGAPVFADNMPGLLAQRAVYALDLLGEPGMSVQDRPIETHADQARWLHEVLLALPEPGFHLLGLSIGGWTAANLALHEPEKVASLILVEPVQTFAGLSTELLVRSLSASVSWFPKSWRDDFNSWSAGGAPVEDVPVARMIEAGMSSYTMKLPTPNRIGPERLRALEMPVLAIIAGDSPMHDSGAAARTARENLRHGTVQVYPGASHAINGEQPERIAADIEEFLAGQASSEP</sequence>
<feature type="compositionally biased region" description="Basic and acidic residues" evidence="1">
    <location>
        <begin position="13"/>
        <end position="24"/>
    </location>
</feature>
<keyword evidence="4" id="KW-0378">Hydrolase</keyword>
<dbReference type="GO" id="GO:0016787">
    <property type="term" value="F:hydrolase activity"/>
    <property type="evidence" value="ECO:0007669"/>
    <property type="project" value="UniProtKB-KW"/>
</dbReference>
<feature type="region of interest" description="Disordered" evidence="1">
    <location>
        <begin position="1"/>
        <end position="45"/>
    </location>
</feature>
<organism evidence="4 5">
    <name type="scientific">Nocardia fusca</name>
    <dbReference type="NCBI Taxonomy" id="941183"/>
    <lineage>
        <taxon>Bacteria</taxon>
        <taxon>Bacillati</taxon>
        <taxon>Actinomycetota</taxon>
        <taxon>Actinomycetes</taxon>
        <taxon>Mycobacteriales</taxon>
        <taxon>Nocardiaceae</taxon>
        <taxon>Nocardia</taxon>
    </lineage>
</organism>
<keyword evidence="2" id="KW-0472">Membrane</keyword>
<keyword evidence="2" id="KW-0812">Transmembrane</keyword>
<dbReference type="EMBL" id="JBFAIH010000004">
    <property type="protein sequence ID" value="MEV0363050.1"/>
    <property type="molecule type" value="Genomic_DNA"/>
</dbReference>
<evidence type="ECO:0000313" key="4">
    <source>
        <dbReference type="EMBL" id="MEV0363050.1"/>
    </source>
</evidence>
<dbReference type="RefSeq" id="WP_357976568.1">
    <property type="nucleotide sequence ID" value="NZ_JBFAIH010000004.1"/>
</dbReference>
<feature type="transmembrane region" description="Helical" evidence="2">
    <location>
        <begin position="51"/>
        <end position="69"/>
    </location>
</feature>
<dbReference type="Proteomes" id="UP001551658">
    <property type="component" value="Unassembled WGS sequence"/>
</dbReference>
<keyword evidence="5" id="KW-1185">Reference proteome</keyword>
<gene>
    <name evidence="4" type="ORF">AB0H72_10145</name>
</gene>
<dbReference type="Gene3D" id="3.40.50.1820">
    <property type="entry name" value="alpha/beta hydrolase"/>
    <property type="match status" value="1"/>
</dbReference>
<evidence type="ECO:0000256" key="2">
    <source>
        <dbReference type="SAM" id="Phobius"/>
    </source>
</evidence>
<comment type="caution">
    <text evidence="4">The sequence shown here is derived from an EMBL/GenBank/DDBJ whole genome shotgun (WGS) entry which is preliminary data.</text>
</comment>
<evidence type="ECO:0000259" key="3">
    <source>
        <dbReference type="Pfam" id="PF12697"/>
    </source>
</evidence>
<dbReference type="PANTHER" id="PTHR43798">
    <property type="entry name" value="MONOACYLGLYCEROL LIPASE"/>
    <property type="match status" value="1"/>
</dbReference>
<dbReference type="SUPFAM" id="SSF53474">
    <property type="entry name" value="alpha/beta-Hydrolases"/>
    <property type="match status" value="1"/>
</dbReference>
<keyword evidence="2" id="KW-1133">Transmembrane helix</keyword>
<reference evidence="4 5" key="1">
    <citation type="submission" date="2024-06" db="EMBL/GenBank/DDBJ databases">
        <title>The Natural Products Discovery Center: Release of the First 8490 Sequenced Strains for Exploring Actinobacteria Biosynthetic Diversity.</title>
        <authorList>
            <person name="Kalkreuter E."/>
            <person name="Kautsar S.A."/>
            <person name="Yang D."/>
            <person name="Bader C.D."/>
            <person name="Teijaro C.N."/>
            <person name="Fluegel L."/>
            <person name="Davis C.M."/>
            <person name="Simpson J.R."/>
            <person name="Lauterbach L."/>
            <person name="Steele A.D."/>
            <person name="Gui C."/>
            <person name="Meng S."/>
            <person name="Li G."/>
            <person name="Viehrig K."/>
            <person name="Ye F."/>
            <person name="Su P."/>
            <person name="Kiefer A.F."/>
            <person name="Nichols A."/>
            <person name="Cepeda A.J."/>
            <person name="Yan W."/>
            <person name="Fan B."/>
            <person name="Jiang Y."/>
            <person name="Adhikari A."/>
            <person name="Zheng C.-J."/>
            <person name="Schuster L."/>
            <person name="Cowan T.M."/>
            <person name="Smanski M.J."/>
            <person name="Chevrette M.G."/>
            <person name="De Carvalho L.P.S."/>
            <person name="Shen B."/>
        </authorList>
    </citation>
    <scope>NUCLEOTIDE SEQUENCE [LARGE SCALE GENOMIC DNA]</scope>
    <source>
        <strain evidence="4 5">NPDC050671</strain>
    </source>
</reference>
<dbReference type="InterPro" id="IPR050266">
    <property type="entry name" value="AB_hydrolase_sf"/>
</dbReference>
<feature type="domain" description="AB hydrolase-1" evidence="3">
    <location>
        <begin position="132"/>
        <end position="356"/>
    </location>
</feature>
<dbReference type="Pfam" id="PF12697">
    <property type="entry name" value="Abhydrolase_6"/>
    <property type="match status" value="1"/>
</dbReference>
<evidence type="ECO:0000313" key="5">
    <source>
        <dbReference type="Proteomes" id="UP001551658"/>
    </source>
</evidence>
<name>A0ABV3F5S2_9NOCA</name>
<dbReference type="InterPro" id="IPR029058">
    <property type="entry name" value="AB_hydrolase_fold"/>
</dbReference>